<keyword evidence="3" id="KW-1185">Reference proteome</keyword>
<name>A0ABN3S589_9ACTN</name>
<feature type="compositionally biased region" description="Polar residues" evidence="1">
    <location>
        <begin position="61"/>
        <end position="70"/>
    </location>
</feature>
<accession>A0ABN3S589</accession>
<organism evidence="2 3">
    <name type="scientific">Streptomyces violaceolatus</name>
    <dbReference type="NCBI Taxonomy" id="67378"/>
    <lineage>
        <taxon>Bacteria</taxon>
        <taxon>Bacillati</taxon>
        <taxon>Actinomycetota</taxon>
        <taxon>Actinomycetes</taxon>
        <taxon>Kitasatosporales</taxon>
        <taxon>Streptomycetaceae</taxon>
        <taxon>Streptomyces</taxon>
        <taxon>Streptomyces violaceoruber group</taxon>
    </lineage>
</organism>
<dbReference type="Proteomes" id="UP001499989">
    <property type="component" value="Unassembled WGS sequence"/>
</dbReference>
<comment type="caution">
    <text evidence="2">The sequence shown here is derived from an EMBL/GenBank/DDBJ whole genome shotgun (WGS) entry which is preliminary data.</text>
</comment>
<evidence type="ECO:0000313" key="3">
    <source>
        <dbReference type="Proteomes" id="UP001499989"/>
    </source>
</evidence>
<feature type="region of interest" description="Disordered" evidence="1">
    <location>
        <begin position="24"/>
        <end position="80"/>
    </location>
</feature>
<dbReference type="EMBL" id="BAAASK010000001">
    <property type="protein sequence ID" value="GAA2666159.1"/>
    <property type="molecule type" value="Genomic_DNA"/>
</dbReference>
<reference evidence="2 3" key="1">
    <citation type="journal article" date="2019" name="Int. J. Syst. Evol. Microbiol.">
        <title>The Global Catalogue of Microorganisms (GCM) 10K type strain sequencing project: providing services to taxonomists for standard genome sequencing and annotation.</title>
        <authorList>
            <consortium name="The Broad Institute Genomics Platform"/>
            <consortium name="The Broad Institute Genome Sequencing Center for Infectious Disease"/>
            <person name="Wu L."/>
            <person name="Ma J."/>
        </authorList>
    </citation>
    <scope>NUCLEOTIDE SEQUENCE [LARGE SCALE GENOMIC DNA]</scope>
    <source>
        <strain evidence="2 3">JCM 4531</strain>
    </source>
</reference>
<sequence>MPTSSLAVHHVTTGVRTTPAIRGRLRRTPRPGPGLGLLHGLARGDDGVTGTPFVTRETDVSVRQQPTTDSARVARPPGPTSVRVACQVHGGLVEYDCYSNDAWSHLPDYGGYVSSIFIDVDDARPPGAPTC</sequence>
<dbReference type="RefSeq" id="WP_344571390.1">
    <property type="nucleotide sequence ID" value="NZ_BAAASK010000001.1"/>
</dbReference>
<proteinExistence type="predicted"/>
<evidence type="ECO:0000313" key="2">
    <source>
        <dbReference type="EMBL" id="GAA2666159.1"/>
    </source>
</evidence>
<evidence type="ECO:0008006" key="4">
    <source>
        <dbReference type="Google" id="ProtNLM"/>
    </source>
</evidence>
<protein>
    <recommendedName>
        <fullName evidence="4">SH3b domain-containing protein</fullName>
    </recommendedName>
</protein>
<gene>
    <name evidence="2" type="ORF">GCM10010310_00790</name>
</gene>
<evidence type="ECO:0000256" key="1">
    <source>
        <dbReference type="SAM" id="MobiDB-lite"/>
    </source>
</evidence>